<evidence type="ECO:0000259" key="1">
    <source>
        <dbReference type="SMART" id="SM00507"/>
    </source>
</evidence>
<dbReference type="AlphaFoldDB" id="A0A267MR05"/>
<organism evidence="2 3">
    <name type="scientific">Anaeromicrobium sediminis</name>
    <dbReference type="NCBI Taxonomy" id="1478221"/>
    <lineage>
        <taxon>Bacteria</taxon>
        <taxon>Bacillati</taxon>
        <taxon>Bacillota</taxon>
        <taxon>Clostridia</taxon>
        <taxon>Peptostreptococcales</taxon>
        <taxon>Thermotaleaceae</taxon>
        <taxon>Anaeromicrobium</taxon>
    </lineage>
</organism>
<dbReference type="Pfam" id="PF26348">
    <property type="entry name" value="SRA_ScoMcrA"/>
    <property type="match status" value="1"/>
</dbReference>
<dbReference type="GO" id="GO:0004519">
    <property type="term" value="F:endonuclease activity"/>
    <property type="evidence" value="ECO:0007669"/>
    <property type="project" value="UniProtKB-KW"/>
</dbReference>
<dbReference type="Gene3D" id="1.10.30.50">
    <property type="match status" value="1"/>
</dbReference>
<dbReference type="CDD" id="cd00085">
    <property type="entry name" value="HNHc"/>
    <property type="match status" value="1"/>
</dbReference>
<dbReference type="OrthoDB" id="9779761at2"/>
<proteinExistence type="predicted"/>
<keyword evidence="3" id="KW-1185">Reference proteome</keyword>
<evidence type="ECO:0000313" key="3">
    <source>
        <dbReference type="Proteomes" id="UP000216024"/>
    </source>
</evidence>
<keyword evidence="2" id="KW-0378">Hydrolase</keyword>
<accession>A0A267MR05</accession>
<dbReference type="GO" id="GO:0008270">
    <property type="term" value="F:zinc ion binding"/>
    <property type="evidence" value="ECO:0007669"/>
    <property type="project" value="InterPro"/>
</dbReference>
<dbReference type="InterPro" id="IPR002711">
    <property type="entry name" value="HNH"/>
</dbReference>
<dbReference type="SMART" id="SM00507">
    <property type="entry name" value="HNHc"/>
    <property type="match status" value="1"/>
</dbReference>
<keyword evidence="2" id="KW-0255">Endonuclease</keyword>
<comment type="caution">
    <text evidence="2">The sequence shown here is derived from an EMBL/GenBank/DDBJ whole genome shotgun (WGS) entry which is preliminary data.</text>
</comment>
<dbReference type="Proteomes" id="UP000216024">
    <property type="component" value="Unassembled WGS sequence"/>
</dbReference>
<evidence type="ECO:0000313" key="2">
    <source>
        <dbReference type="EMBL" id="PAB61355.1"/>
    </source>
</evidence>
<reference evidence="2 3" key="1">
    <citation type="submission" date="2017-06" db="EMBL/GenBank/DDBJ databases">
        <title>Draft genome sequence of anaerobic fermentative bacterium Anaeromicrobium sediminis DY2726D isolated from West Pacific Ocean sediments.</title>
        <authorList>
            <person name="Zeng X."/>
        </authorList>
    </citation>
    <scope>NUCLEOTIDE SEQUENCE [LARGE SCALE GENOMIC DNA]</scope>
    <source>
        <strain evidence="2 3">DY2726D</strain>
    </source>
</reference>
<keyword evidence="2" id="KW-0540">Nuclease</keyword>
<dbReference type="GO" id="GO:0003676">
    <property type="term" value="F:nucleic acid binding"/>
    <property type="evidence" value="ECO:0007669"/>
    <property type="project" value="InterPro"/>
</dbReference>
<dbReference type="InterPro" id="IPR003615">
    <property type="entry name" value="HNH_nuc"/>
</dbReference>
<dbReference type="Pfam" id="PF01844">
    <property type="entry name" value="HNH"/>
    <property type="match status" value="1"/>
</dbReference>
<protein>
    <submittedName>
        <fullName evidence="2">Restriction endonuclease</fullName>
    </submittedName>
</protein>
<dbReference type="EMBL" id="NIBG01000001">
    <property type="protein sequence ID" value="PAB61355.1"/>
    <property type="molecule type" value="Genomic_DNA"/>
</dbReference>
<dbReference type="RefSeq" id="WP_095130689.1">
    <property type="nucleotide sequence ID" value="NZ_NIBG01000001.1"/>
</dbReference>
<sequence length="274" mass="31186">MAFNPGLNPGDVIDNSQLADIFKCAPQGGMRRAHKTGTLVIVSDHTRAIYEDRWIEDVLHYTGMGQVGDQSINSSQNKTLNESSSNGVEVYLFEVFKKKEYTFMGQVELAGEPYQEDQTDKNNDMRKVWVFPLKLVSDKRVILSAETIKVKQEKKRKEAENLDDETLLKRARQSKKGTGTRTVSTTTYERNVYVSELAKRRANGICQLCEEAAPFIDKKGRPYLETHHIIWLSKGGEDTIENTAALCPNCHRKMHSLNLEEDVEKLIRESKCEN</sequence>
<name>A0A267MR05_9FIRM</name>
<feature type="domain" description="HNH nuclease" evidence="1">
    <location>
        <begin position="193"/>
        <end position="252"/>
    </location>
</feature>
<dbReference type="InterPro" id="IPR058712">
    <property type="entry name" value="SRA_ScoMcrA"/>
</dbReference>
<gene>
    <name evidence="2" type="ORF">CCE28_02695</name>
</gene>